<dbReference type="Proteomes" id="UP001597262">
    <property type="component" value="Unassembled WGS sequence"/>
</dbReference>
<accession>A0ABW3S0A5</accession>
<dbReference type="EMBL" id="JBHTLM010000012">
    <property type="protein sequence ID" value="MFD1177870.1"/>
    <property type="molecule type" value="Genomic_DNA"/>
</dbReference>
<gene>
    <name evidence="1" type="ORF">ACFQ3W_16390</name>
</gene>
<dbReference type="RefSeq" id="WP_379320318.1">
    <property type="nucleotide sequence ID" value="NZ_JBHTLM010000012.1"/>
</dbReference>
<keyword evidence="2" id="KW-1185">Reference proteome</keyword>
<evidence type="ECO:0000313" key="1">
    <source>
        <dbReference type="EMBL" id="MFD1177870.1"/>
    </source>
</evidence>
<sequence length="259" mass="29009">MDIYATLVINNIEEGVNMKRKTLCLAIALLVYVTGVSDYSTTTASAATTQTGTNKHIVTSAKTKVTPKRAKQLTSLIPAGWHILEDTDRKPIKAEGDLNKDGIKDIATIIEKNKKGDEAPPRDLLIAFGNKDKTLTLSIIAKNVVLKADEGGVWGDPFDSLVIDRGSVVLSDYGGSNWRWYNKYRFRYQNKDWYLIGLTTGTYFTGNATMENADENDYNLLTGDYIQRRTDDKGKVKVTKENRGKRKLVKLSKFDLNKF</sequence>
<proteinExistence type="predicted"/>
<reference evidence="2" key="1">
    <citation type="journal article" date="2019" name="Int. J. Syst. Evol. Microbiol.">
        <title>The Global Catalogue of Microorganisms (GCM) 10K type strain sequencing project: providing services to taxonomists for standard genome sequencing and annotation.</title>
        <authorList>
            <consortium name="The Broad Institute Genomics Platform"/>
            <consortium name="The Broad Institute Genome Sequencing Center for Infectious Disease"/>
            <person name="Wu L."/>
            <person name="Ma J."/>
        </authorList>
    </citation>
    <scope>NUCLEOTIDE SEQUENCE [LARGE SCALE GENOMIC DNA]</scope>
    <source>
        <strain evidence="2">CCUG 59189</strain>
    </source>
</reference>
<evidence type="ECO:0000313" key="2">
    <source>
        <dbReference type="Proteomes" id="UP001597262"/>
    </source>
</evidence>
<organism evidence="1 2">
    <name type="scientific">Paenibacillus puldeungensis</name>
    <dbReference type="NCBI Taxonomy" id="696536"/>
    <lineage>
        <taxon>Bacteria</taxon>
        <taxon>Bacillati</taxon>
        <taxon>Bacillota</taxon>
        <taxon>Bacilli</taxon>
        <taxon>Bacillales</taxon>
        <taxon>Paenibacillaceae</taxon>
        <taxon>Paenibacillus</taxon>
    </lineage>
</organism>
<name>A0ABW3S0A5_9BACL</name>
<comment type="caution">
    <text evidence="1">The sequence shown here is derived from an EMBL/GenBank/DDBJ whole genome shotgun (WGS) entry which is preliminary data.</text>
</comment>
<protein>
    <submittedName>
        <fullName evidence="1">Uncharacterized protein</fullName>
    </submittedName>
</protein>